<name>A0A9X4LL95_9BURK</name>
<protein>
    <submittedName>
        <fullName evidence="2">PepSY domain-containing protein</fullName>
    </submittedName>
</protein>
<comment type="caution">
    <text evidence="2">The sequence shown here is derived from an EMBL/GenBank/DDBJ whole genome shotgun (WGS) entry which is preliminary data.</text>
</comment>
<dbReference type="InterPro" id="IPR005625">
    <property type="entry name" value="PepSY-ass_TM"/>
</dbReference>
<sequence>MRRFWLKLHRWAALALGLPLTVVALLGSSLVVLKPLDRQLNAELFSVPVGPSAPDLLERTRRRLRAEFGPDASFVLRPPRQAGESLRAMVRGGPWEGYIYVDPRDARELGRRGEREGSFNFVFELHSSLLMNAAGKPLLAALALTYLVLLIGGLVLWWPKRWKQAFVLALDRGLLRGLFDLHRTGGALLGLLIAMPVATGAYMAWKPLGQALTSLSGQTPLAPPQVRVADPALPPQPLDVLVANAAASSDGAPVGYVALPADMAKPVRVRLKLPDDPHPNGLTSVWMHPQTGIVLRTDRWSELDPGARFNSVIYPLHTGELGGFALETLNVLLGLALAALGVAGLGLWWLRRTWSR</sequence>
<evidence type="ECO:0000313" key="3">
    <source>
        <dbReference type="Proteomes" id="UP001152766"/>
    </source>
</evidence>
<keyword evidence="1" id="KW-0812">Transmembrane</keyword>
<dbReference type="EMBL" id="SGUG01000043">
    <property type="protein sequence ID" value="MDG0864864.1"/>
    <property type="molecule type" value="Genomic_DNA"/>
</dbReference>
<dbReference type="PANTHER" id="PTHR34219">
    <property type="entry name" value="IRON-REGULATED INNER MEMBRANE PROTEIN-RELATED"/>
    <property type="match status" value="1"/>
</dbReference>
<reference evidence="2" key="1">
    <citation type="submission" date="2019-02" db="EMBL/GenBank/DDBJ databases">
        <title>Draft genome of the type strain Pelomonas aquatica CCUG 52575T.</title>
        <authorList>
            <person name="Gomila M."/>
            <person name="Lalucat J."/>
        </authorList>
    </citation>
    <scope>NUCLEOTIDE SEQUENCE</scope>
    <source>
        <strain evidence="2">CCUG 52575</strain>
    </source>
</reference>
<accession>A0A9X4LL95</accession>
<feature type="transmembrane region" description="Helical" evidence="1">
    <location>
        <begin position="331"/>
        <end position="350"/>
    </location>
</feature>
<dbReference type="Pfam" id="PF03929">
    <property type="entry name" value="PepSY_TM"/>
    <property type="match status" value="1"/>
</dbReference>
<organism evidence="2 3">
    <name type="scientific">Pelomonas aquatica</name>
    <dbReference type="NCBI Taxonomy" id="431058"/>
    <lineage>
        <taxon>Bacteria</taxon>
        <taxon>Pseudomonadati</taxon>
        <taxon>Pseudomonadota</taxon>
        <taxon>Betaproteobacteria</taxon>
        <taxon>Burkholderiales</taxon>
        <taxon>Sphaerotilaceae</taxon>
        <taxon>Roseateles</taxon>
    </lineage>
</organism>
<evidence type="ECO:0000256" key="1">
    <source>
        <dbReference type="SAM" id="Phobius"/>
    </source>
</evidence>
<keyword evidence="1" id="KW-1133">Transmembrane helix</keyword>
<feature type="transmembrane region" description="Helical" evidence="1">
    <location>
        <begin position="186"/>
        <end position="205"/>
    </location>
</feature>
<dbReference type="RefSeq" id="WP_268148518.1">
    <property type="nucleotide sequence ID" value="NZ_JAPPUW010000004.1"/>
</dbReference>
<gene>
    <name evidence="2" type="ORF">EXJ73_20605</name>
</gene>
<evidence type="ECO:0000313" key="2">
    <source>
        <dbReference type="EMBL" id="MDG0864864.1"/>
    </source>
</evidence>
<proteinExistence type="predicted"/>
<dbReference type="Proteomes" id="UP001152766">
    <property type="component" value="Unassembled WGS sequence"/>
</dbReference>
<dbReference type="AlphaFoldDB" id="A0A9X4LL95"/>
<feature type="transmembrane region" description="Helical" evidence="1">
    <location>
        <begin position="138"/>
        <end position="158"/>
    </location>
</feature>
<keyword evidence="1" id="KW-0472">Membrane</keyword>
<keyword evidence="3" id="KW-1185">Reference proteome</keyword>